<dbReference type="Pfam" id="PF00072">
    <property type="entry name" value="Response_reg"/>
    <property type="match status" value="1"/>
</dbReference>
<dbReference type="Proteomes" id="UP001500795">
    <property type="component" value="Unassembled WGS sequence"/>
</dbReference>
<reference evidence="9" key="1">
    <citation type="journal article" date="2019" name="Int. J. Syst. Evol. Microbiol.">
        <title>The Global Catalogue of Microorganisms (GCM) 10K type strain sequencing project: providing services to taxonomists for standard genome sequencing and annotation.</title>
        <authorList>
            <consortium name="The Broad Institute Genomics Platform"/>
            <consortium name="The Broad Institute Genome Sequencing Center for Infectious Disease"/>
            <person name="Wu L."/>
            <person name="Ma J."/>
        </authorList>
    </citation>
    <scope>NUCLEOTIDE SEQUENCE [LARGE SCALE GENOMIC DNA]</scope>
    <source>
        <strain evidence="9">JCM 17110</strain>
    </source>
</reference>
<evidence type="ECO:0000256" key="3">
    <source>
        <dbReference type="ARBA" id="ARBA00023015"/>
    </source>
</evidence>
<gene>
    <name evidence="8" type="ORF">GCM10022394_02170</name>
</gene>
<dbReference type="PANTHER" id="PTHR48111">
    <property type="entry name" value="REGULATOR OF RPOS"/>
    <property type="match status" value="1"/>
</dbReference>
<dbReference type="SMART" id="SM00448">
    <property type="entry name" value="REC"/>
    <property type="match status" value="1"/>
</dbReference>
<evidence type="ECO:0000256" key="4">
    <source>
        <dbReference type="ARBA" id="ARBA00023125"/>
    </source>
</evidence>
<dbReference type="RefSeq" id="WP_344953821.1">
    <property type="nucleotide sequence ID" value="NZ_BAABCX010000001.1"/>
</dbReference>
<dbReference type="Gene3D" id="3.40.50.2300">
    <property type="match status" value="1"/>
</dbReference>
<keyword evidence="5" id="KW-0804">Transcription</keyword>
<dbReference type="SUPFAM" id="SSF52172">
    <property type="entry name" value="CheY-like"/>
    <property type="match status" value="1"/>
</dbReference>
<dbReference type="EMBL" id="BAABCX010000001">
    <property type="protein sequence ID" value="GAA3526626.1"/>
    <property type="molecule type" value="Genomic_DNA"/>
</dbReference>
<dbReference type="PROSITE" id="PS50110">
    <property type="entry name" value="RESPONSE_REGULATORY"/>
    <property type="match status" value="1"/>
</dbReference>
<dbReference type="InterPro" id="IPR011006">
    <property type="entry name" value="CheY-like_superfamily"/>
</dbReference>
<keyword evidence="1 6" id="KW-0597">Phosphoprotein</keyword>
<feature type="domain" description="Response regulatory" evidence="7">
    <location>
        <begin position="7"/>
        <end position="121"/>
    </location>
</feature>
<dbReference type="InterPro" id="IPR001789">
    <property type="entry name" value="Sig_transdc_resp-reg_receiver"/>
</dbReference>
<dbReference type="PANTHER" id="PTHR48111:SF1">
    <property type="entry name" value="TWO-COMPONENT RESPONSE REGULATOR ORR33"/>
    <property type="match status" value="1"/>
</dbReference>
<keyword evidence="2" id="KW-0902">Two-component regulatory system</keyword>
<sequence>MFDSAPLILLIEDDPVFRRLMVAYLELWGARVMEAEDGAEGLNMVARQRPDLVLSDLLIPELDGHEIVASLKQQYPDLPVIVISGQQKMADVARVLRSGAEDYLIKPIRNWSMVAEVIAASLRPEQGRLIAEFSDHLAYYRRQDIAASRLLLSLQPNQNFQMGPWRLNCQQSSPWVLTECVVLNNNLLLLLAEFDPLNMDTPVVMTLVTFLLNGPLRQYQRGEHRLLDSPAQTLEYINCLILDAGLDTRVNLVLIKLDADKGIANIANGGMQGTDWLEACNAGPLGCPRLVASQSNRPFALPWKLTMTGGFGSEIQLTASHQSLPYANAG</sequence>
<feature type="modified residue" description="4-aspartylphosphate" evidence="6">
    <location>
        <position position="56"/>
    </location>
</feature>
<comment type="caution">
    <text evidence="8">The sequence shown here is derived from an EMBL/GenBank/DDBJ whole genome shotgun (WGS) entry which is preliminary data.</text>
</comment>
<proteinExistence type="predicted"/>
<evidence type="ECO:0000313" key="8">
    <source>
        <dbReference type="EMBL" id="GAA3526626.1"/>
    </source>
</evidence>
<organism evidence="8 9">
    <name type="scientific">Zobellella aerophila</name>
    <dbReference type="NCBI Taxonomy" id="870480"/>
    <lineage>
        <taxon>Bacteria</taxon>
        <taxon>Pseudomonadati</taxon>
        <taxon>Pseudomonadota</taxon>
        <taxon>Gammaproteobacteria</taxon>
        <taxon>Aeromonadales</taxon>
        <taxon>Aeromonadaceae</taxon>
        <taxon>Zobellella</taxon>
    </lineage>
</organism>
<evidence type="ECO:0000256" key="5">
    <source>
        <dbReference type="ARBA" id="ARBA00023163"/>
    </source>
</evidence>
<keyword evidence="9" id="KW-1185">Reference proteome</keyword>
<protein>
    <submittedName>
        <fullName evidence="8">Response regulator</fullName>
    </submittedName>
</protein>
<keyword evidence="4" id="KW-0238">DNA-binding</keyword>
<evidence type="ECO:0000256" key="6">
    <source>
        <dbReference type="PROSITE-ProRule" id="PRU00169"/>
    </source>
</evidence>
<name>A0ABP6V3Q5_9GAMM</name>
<evidence type="ECO:0000313" key="9">
    <source>
        <dbReference type="Proteomes" id="UP001500795"/>
    </source>
</evidence>
<accession>A0ABP6V3Q5</accession>
<dbReference type="InterPro" id="IPR039420">
    <property type="entry name" value="WalR-like"/>
</dbReference>
<keyword evidence="3" id="KW-0805">Transcription regulation</keyword>
<evidence type="ECO:0000256" key="1">
    <source>
        <dbReference type="ARBA" id="ARBA00022553"/>
    </source>
</evidence>
<evidence type="ECO:0000259" key="7">
    <source>
        <dbReference type="PROSITE" id="PS50110"/>
    </source>
</evidence>
<evidence type="ECO:0000256" key="2">
    <source>
        <dbReference type="ARBA" id="ARBA00023012"/>
    </source>
</evidence>